<name>A0A2W5YGD8_9MICO</name>
<gene>
    <name evidence="3" type="ORF">DNL40_06455</name>
</gene>
<evidence type="ECO:0000313" key="4">
    <source>
        <dbReference type="Proteomes" id="UP000248783"/>
    </source>
</evidence>
<sequence>MASREDLGSWLDGGASASGDGGSRLGLPAEGSGSMAPLGRRVIALCVDWAAALGVAALFVRGNEFLPLAVLAVMNVVLVGSIGCTIGHRLLGLRVRVLGAPGRGAAEVPFVGFGRALVRTVLLCLVIPAVVWDGDGRGLHDRAAGTVITRR</sequence>
<keyword evidence="4" id="KW-1185">Reference proteome</keyword>
<feature type="transmembrane region" description="Helical" evidence="2">
    <location>
        <begin position="42"/>
        <end position="60"/>
    </location>
</feature>
<feature type="transmembrane region" description="Helical" evidence="2">
    <location>
        <begin position="66"/>
        <end position="86"/>
    </location>
</feature>
<keyword evidence="2" id="KW-0472">Membrane</keyword>
<feature type="compositionally biased region" description="Low complexity" evidence="1">
    <location>
        <begin position="8"/>
        <end position="18"/>
    </location>
</feature>
<dbReference type="RefSeq" id="WP_111250428.1">
    <property type="nucleotide sequence ID" value="NZ_QKWH01000003.1"/>
</dbReference>
<dbReference type="AlphaFoldDB" id="A0A2W5YGD8"/>
<feature type="region of interest" description="Disordered" evidence="1">
    <location>
        <begin position="1"/>
        <end position="21"/>
    </location>
</feature>
<dbReference type="EMBL" id="QKWH01000003">
    <property type="protein sequence ID" value="PZR53761.1"/>
    <property type="molecule type" value="Genomic_DNA"/>
</dbReference>
<evidence type="ECO:0000256" key="2">
    <source>
        <dbReference type="SAM" id="Phobius"/>
    </source>
</evidence>
<proteinExistence type="predicted"/>
<keyword evidence="2" id="KW-0812">Transmembrane</keyword>
<organism evidence="3 4">
    <name type="scientific">Xylanimonas oleitrophica</name>
    <dbReference type="NCBI Taxonomy" id="2607479"/>
    <lineage>
        <taxon>Bacteria</taxon>
        <taxon>Bacillati</taxon>
        <taxon>Actinomycetota</taxon>
        <taxon>Actinomycetes</taxon>
        <taxon>Micrococcales</taxon>
        <taxon>Promicromonosporaceae</taxon>
        <taxon>Xylanimonas</taxon>
    </lineage>
</organism>
<evidence type="ECO:0000256" key="1">
    <source>
        <dbReference type="SAM" id="MobiDB-lite"/>
    </source>
</evidence>
<comment type="caution">
    <text evidence="3">The sequence shown here is derived from an EMBL/GenBank/DDBJ whole genome shotgun (WGS) entry which is preliminary data.</text>
</comment>
<keyword evidence="2" id="KW-1133">Transmembrane helix</keyword>
<accession>A0A2W5YGD8</accession>
<reference evidence="3 4" key="1">
    <citation type="submission" date="2018-06" db="EMBL/GenBank/DDBJ databases">
        <title>Whole genome sequencing of a novel hydrocarbon degrading bacterial strain, PW21 isolated from oil contaminated produced water sample.</title>
        <authorList>
            <person name="Nagkirti P."/>
            <person name="Shaikh A."/>
            <person name="Gowdaman V."/>
            <person name="Engineer A.E."/>
            <person name="Dagar S."/>
            <person name="Dhakephalkar P.K."/>
        </authorList>
    </citation>
    <scope>NUCLEOTIDE SEQUENCE [LARGE SCALE GENOMIC DNA]</scope>
    <source>
        <strain evidence="3 4">PW21</strain>
    </source>
</reference>
<evidence type="ECO:0000313" key="3">
    <source>
        <dbReference type="EMBL" id="PZR53761.1"/>
    </source>
</evidence>
<dbReference type="PIRSF" id="PIRSF021697">
    <property type="entry name" value="UCP021697"/>
    <property type="match status" value="1"/>
</dbReference>
<dbReference type="InterPro" id="IPR016795">
    <property type="entry name" value="UCP021697"/>
</dbReference>
<protein>
    <submittedName>
        <fullName evidence="3">RDD family protein</fullName>
    </submittedName>
</protein>
<dbReference type="Proteomes" id="UP000248783">
    <property type="component" value="Unassembled WGS sequence"/>
</dbReference>